<dbReference type="HOGENOM" id="CLU_107187_0_0_6"/>
<dbReference type="PANTHER" id="PTHR47870">
    <property type="entry name" value="CYTOCHROME C-TYPE BIOGENESIS PROTEIN CCMH"/>
    <property type="match status" value="1"/>
</dbReference>
<dbReference type="GO" id="GO:0005886">
    <property type="term" value="C:plasma membrane"/>
    <property type="evidence" value="ECO:0007669"/>
    <property type="project" value="TreeGrafter"/>
</dbReference>
<dbReference type="CDD" id="cd16378">
    <property type="entry name" value="CcmH_N"/>
    <property type="match status" value="1"/>
</dbReference>
<evidence type="ECO:0000256" key="8">
    <source>
        <dbReference type="SAM" id="MobiDB-lite"/>
    </source>
</evidence>
<evidence type="ECO:0000259" key="9">
    <source>
        <dbReference type="Pfam" id="PF03918"/>
    </source>
</evidence>
<feature type="transmembrane region" description="Helical" evidence="7">
    <location>
        <begin position="117"/>
        <end position="135"/>
    </location>
</feature>
<gene>
    <name evidence="10" type="ORF">PLESHI_00315</name>
</gene>
<sequence>MKNASMKKMLRVFWLLVGMALPPLAYTGLVYASVIDTYQFSTVEQEQQYRELTAQLRCPKCQNNNIADSNAIIAEDMRQKVYELMQQGYNKQQVVDYMVTRYGNFVTYDPPLTASTLILWLGPLLVLLGGAFIIFRQTAKRRTDKVLVTSAAVVSEEQQQRLQRLLEENGKSAPNSHNEKNNNGEQP</sequence>
<evidence type="ECO:0000256" key="1">
    <source>
        <dbReference type="ARBA" id="ARBA00010342"/>
    </source>
</evidence>
<evidence type="ECO:0000256" key="2">
    <source>
        <dbReference type="ARBA" id="ARBA00022617"/>
    </source>
</evidence>
<evidence type="ECO:0000313" key="10">
    <source>
        <dbReference type="EMBL" id="EON90410.1"/>
    </source>
</evidence>
<comment type="similarity">
    <text evidence="1 7">Belongs to the CcmH/CycL/Ccl2/NrfF family.</text>
</comment>
<keyword evidence="2 7" id="KW-0349">Heme</keyword>
<dbReference type="InterPro" id="IPR038297">
    <property type="entry name" value="CcmH/CycL/NrfF/Ccl2_sf"/>
</dbReference>
<feature type="compositionally biased region" description="Basic and acidic residues" evidence="8">
    <location>
        <begin position="177"/>
        <end position="187"/>
    </location>
</feature>
<protein>
    <recommendedName>
        <fullName evidence="7">Cytochrome c-type biogenesis protein</fullName>
    </recommendedName>
</protein>
<dbReference type="GO" id="GO:0046872">
    <property type="term" value="F:metal ion binding"/>
    <property type="evidence" value="ECO:0007669"/>
    <property type="project" value="UniProtKB-KW"/>
</dbReference>
<dbReference type="STRING" id="703.SAMEA2665130_01360"/>
<keyword evidence="6 7" id="KW-0408">Iron</keyword>
<dbReference type="EMBL" id="AQQO01000020">
    <property type="protein sequence ID" value="EON90410.1"/>
    <property type="molecule type" value="Genomic_DNA"/>
</dbReference>
<keyword evidence="11" id="KW-1185">Reference proteome</keyword>
<reference evidence="10 11" key="1">
    <citation type="journal article" date="2013" name="Genome Announc.">
        <title>Genome Sequence of Plesiomonas shigelloides Strain 302-73 (Serotype O1).</title>
        <authorList>
            <person name="Pique N."/>
            <person name="Aquilini E."/>
            <person name="Alioto T."/>
            <person name="Minana-Galbis D."/>
            <person name="Tomas J.M."/>
        </authorList>
    </citation>
    <scope>NUCLEOTIDE SEQUENCE [LARGE SCALE GENOMIC DNA]</scope>
    <source>
        <strain evidence="10 11">302-73</strain>
    </source>
</reference>
<dbReference type="FunFam" id="1.10.8.640:FF:000001">
    <property type="entry name" value="Cytochrome c-type biogenesis protein"/>
    <property type="match status" value="1"/>
</dbReference>
<keyword evidence="3 7" id="KW-0479">Metal-binding</keyword>
<evidence type="ECO:0000256" key="5">
    <source>
        <dbReference type="ARBA" id="ARBA00022748"/>
    </source>
</evidence>
<dbReference type="AlphaFoldDB" id="R8AVQ3"/>
<keyword evidence="7" id="KW-0812">Transmembrane</keyword>
<comment type="caution">
    <text evidence="10">The sequence shown here is derived from an EMBL/GenBank/DDBJ whole genome shotgun (WGS) entry which is preliminary data.</text>
</comment>
<dbReference type="Gene3D" id="1.10.8.640">
    <property type="entry name" value="Cytochrome C biogenesis protein"/>
    <property type="match status" value="1"/>
</dbReference>
<keyword evidence="7" id="KW-1133">Transmembrane helix</keyword>
<dbReference type="GO" id="GO:0017004">
    <property type="term" value="P:cytochrome complex assembly"/>
    <property type="evidence" value="ECO:0007669"/>
    <property type="project" value="UniProtKB-KW"/>
</dbReference>
<evidence type="ECO:0000256" key="3">
    <source>
        <dbReference type="ARBA" id="ARBA00022723"/>
    </source>
</evidence>
<accession>R8AVQ3</accession>
<dbReference type="Proteomes" id="UP000014012">
    <property type="component" value="Unassembled WGS sequence"/>
</dbReference>
<evidence type="ECO:0000256" key="4">
    <source>
        <dbReference type="ARBA" id="ARBA00022729"/>
    </source>
</evidence>
<proteinExistence type="inferred from homology"/>
<dbReference type="PATRIC" id="fig|1315976.3.peg.39"/>
<dbReference type="InterPro" id="IPR005616">
    <property type="entry name" value="CcmH/CycL/Ccl2/NrfF_N"/>
</dbReference>
<dbReference type="PANTHER" id="PTHR47870:SF1">
    <property type="entry name" value="CYTOCHROME C-TYPE BIOGENESIS PROTEIN CCMH"/>
    <property type="match status" value="1"/>
</dbReference>
<evidence type="ECO:0000256" key="7">
    <source>
        <dbReference type="RuleBase" id="RU364112"/>
    </source>
</evidence>
<evidence type="ECO:0000313" key="11">
    <source>
        <dbReference type="Proteomes" id="UP000014012"/>
    </source>
</evidence>
<keyword evidence="4 7" id="KW-0732">Signal</keyword>
<dbReference type="InterPro" id="IPR051263">
    <property type="entry name" value="C-type_cytochrome_biogenesis"/>
</dbReference>
<feature type="domain" description="CcmH/CycL/Ccl2/NrfF N-terminal" evidence="9">
    <location>
        <begin position="30"/>
        <end position="166"/>
    </location>
</feature>
<comment type="function">
    <text evidence="7">Possible subunit of a heme lyase.</text>
</comment>
<keyword evidence="5" id="KW-0201">Cytochrome c-type biogenesis</keyword>
<evidence type="ECO:0000256" key="6">
    <source>
        <dbReference type="ARBA" id="ARBA00023004"/>
    </source>
</evidence>
<name>R8AVQ3_PLESH</name>
<dbReference type="Pfam" id="PF03918">
    <property type="entry name" value="CcmH"/>
    <property type="match status" value="1"/>
</dbReference>
<keyword evidence="7" id="KW-0472">Membrane</keyword>
<organism evidence="10 11">
    <name type="scientific">Plesiomonas shigelloides 302-73</name>
    <dbReference type="NCBI Taxonomy" id="1315976"/>
    <lineage>
        <taxon>Bacteria</taxon>
        <taxon>Pseudomonadati</taxon>
        <taxon>Pseudomonadota</taxon>
        <taxon>Gammaproteobacteria</taxon>
        <taxon>Enterobacterales</taxon>
        <taxon>Enterobacteriaceae</taxon>
        <taxon>Plesiomonas</taxon>
    </lineage>
</organism>
<feature type="region of interest" description="Disordered" evidence="8">
    <location>
        <begin position="163"/>
        <end position="187"/>
    </location>
</feature>